<evidence type="ECO:0000259" key="1">
    <source>
        <dbReference type="SMART" id="SM00481"/>
    </source>
</evidence>
<dbReference type="Gene3D" id="3.20.20.140">
    <property type="entry name" value="Metal-dependent hydrolases"/>
    <property type="match status" value="1"/>
</dbReference>
<sequence length="313" mass="34869">MAADLIDLHTHTNCSDGDYAPAELLRLAKKRGIKTIAITDHDTVDGYDKELFLLAKELEIELIPGIEFSTIDEESGQKIHALGLGIDLENKVLREECAQLRADRIKLMGQIAEKLASCGFVLRLDELVASGEIITKAHIARDVLANEVNRCRLIKAHGNMPLQGEFIEKWLIKGCPAFVPKAKPLLTHEAIDIIHQAGGISSCAHPSFNVMKGFSFENMKQLILRNKFDAVEAVNIQYDKENGDQRFDMIREFTQFAKENDLLVTGGSDYHSDNHELWGNMPSLGMADEAVRSRQEMVDNLNLLTASRATTAE</sequence>
<dbReference type="Pfam" id="PF02811">
    <property type="entry name" value="PHP"/>
    <property type="match status" value="1"/>
</dbReference>
<gene>
    <name evidence="2" type="primary">yciV</name>
    <name evidence="2" type="ORF">SEML1_0260</name>
</gene>
<organism evidence="2 3">
    <name type="scientific">Candidatus Southlakia epibionticum</name>
    <dbReference type="NCBI Taxonomy" id="3043284"/>
    <lineage>
        <taxon>Bacteria</taxon>
        <taxon>Candidatus Saccharimonadota</taxon>
        <taxon>Candidatus Saccharimonadia</taxon>
        <taxon>Candidatus Saccharimonadales</taxon>
        <taxon>Candidatus Saccharimonadaceae</taxon>
        <taxon>Candidatus Southlakia</taxon>
    </lineage>
</organism>
<dbReference type="InterPro" id="IPR003141">
    <property type="entry name" value="Pol/His_phosphatase_N"/>
</dbReference>
<dbReference type="InterPro" id="IPR004013">
    <property type="entry name" value="PHP_dom"/>
</dbReference>
<proteinExistence type="predicted"/>
<dbReference type="GO" id="GO:0016787">
    <property type="term" value="F:hydrolase activity"/>
    <property type="evidence" value="ECO:0007669"/>
    <property type="project" value="UniProtKB-KW"/>
</dbReference>
<dbReference type="PANTHER" id="PTHR42924">
    <property type="entry name" value="EXONUCLEASE"/>
    <property type="match status" value="1"/>
</dbReference>
<protein>
    <submittedName>
        <fullName evidence="2">5'-3' exoribonuclease</fullName>
        <ecNumber evidence="2">3.1.13.-</ecNumber>
    </submittedName>
</protein>
<name>A0ABY8WW13_9BACT</name>
<dbReference type="SUPFAM" id="SSF89550">
    <property type="entry name" value="PHP domain-like"/>
    <property type="match status" value="1"/>
</dbReference>
<dbReference type="EC" id="3.1.13.-" evidence="2"/>
<keyword evidence="3" id="KW-1185">Reference proteome</keyword>
<keyword evidence="2" id="KW-0378">Hydrolase</keyword>
<dbReference type="RefSeq" id="WP_376754259.1">
    <property type="nucleotide sequence ID" value="NZ_CP124550.1"/>
</dbReference>
<evidence type="ECO:0000313" key="3">
    <source>
        <dbReference type="Proteomes" id="UP001177295"/>
    </source>
</evidence>
<dbReference type="PANTHER" id="PTHR42924:SF3">
    <property type="entry name" value="POLYMERASE_HISTIDINOL PHOSPHATASE N-TERMINAL DOMAIN-CONTAINING PROTEIN"/>
    <property type="match status" value="1"/>
</dbReference>
<dbReference type="InterPro" id="IPR016195">
    <property type="entry name" value="Pol/histidinol_Pase-like"/>
</dbReference>
<feature type="domain" description="Polymerase/histidinol phosphatase N-terminal" evidence="1">
    <location>
        <begin position="6"/>
        <end position="72"/>
    </location>
</feature>
<dbReference type="SMART" id="SM00481">
    <property type="entry name" value="POLIIIAc"/>
    <property type="match status" value="1"/>
</dbReference>
<dbReference type="Proteomes" id="UP001177295">
    <property type="component" value="Chromosome"/>
</dbReference>
<dbReference type="CDD" id="cd07438">
    <property type="entry name" value="PHP_HisPPase_AMP"/>
    <property type="match status" value="1"/>
</dbReference>
<dbReference type="EMBL" id="CP124550">
    <property type="protein sequence ID" value="WIO45890.1"/>
    <property type="molecule type" value="Genomic_DNA"/>
</dbReference>
<evidence type="ECO:0000313" key="2">
    <source>
        <dbReference type="EMBL" id="WIO45890.1"/>
    </source>
</evidence>
<accession>A0ABY8WW13</accession>
<dbReference type="InterPro" id="IPR052018">
    <property type="entry name" value="PHP_domain"/>
</dbReference>
<reference evidence="2 3" key="1">
    <citation type="journal article" date="2023" name="Cell">
        <title>Genetic manipulation of Patescibacteria provides mechanistic insights into microbial dark matter and the epibiotic lifestyle.</title>
        <authorList>
            <person name="Wang Y."/>
            <person name="Gallagher L.A."/>
            <person name="Andrade P.A."/>
            <person name="Liu A."/>
            <person name="Humphreys I.R."/>
            <person name="Turkarslan S."/>
            <person name="Cutler K.J."/>
            <person name="Arrieta-Ortiz M.L."/>
            <person name="Li Y."/>
            <person name="Radey M.C."/>
            <person name="McLean J.S."/>
            <person name="Cong Q."/>
            <person name="Baker D."/>
            <person name="Baliga N.S."/>
            <person name="Peterson S.B."/>
            <person name="Mougous J.D."/>
        </authorList>
    </citation>
    <scope>NUCLEOTIDE SEQUENCE [LARGE SCALE GENOMIC DNA]</scope>
    <source>
        <strain evidence="2 3">ML1</strain>
    </source>
</reference>
<dbReference type="Gene3D" id="1.10.150.650">
    <property type="match status" value="1"/>
</dbReference>